<dbReference type="EC" id="3.1.1.17" evidence="7"/>
<dbReference type="OrthoDB" id="2633250at2"/>
<dbReference type="Proteomes" id="UP000000852">
    <property type="component" value="Chromosome"/>
</dbReference>
<dbReference type="GO" id="GO:0005737">
    <property type="term" value="C:cytoplasm"/>
    <property type="evidence" value="ECO:0007669"/>
    <property type="project" value="UniProtKB-SubCell"/>
</dbReference>
<comment type="similarity">
    <text evidence="6">Belongs to the SMP-30/CGR1 family.</text>
</comment>
<keyword evidence="9" id="KW-0963">Cytoplasm</keyword>
<comment type="cofactor">
    <cofactor evidence="15">
        <name>Zn(2+)</name>
        <dbReference type="ChEBI" id="CHEBI:29105"/>
    </cofactor>
    <text evidence="15">Binds 1 divalent metal cation per subunit.</text>
</comment>
<dbReference type="PRINTS" id="PR01790">
    <property type="entry name" value="SMP30FAMILY"/>
</dbReference>
<feature type="binding site" evidence="15">
    <location>
        <position position="104"/>
    </location>
    <ligand>
        <name>substrate</name>
    </ligand>
</feature>
<evidence type="ECO:0000256" key="14">
    <source>
        <dbReference type="PIRSR" id="PIRSR605511-1"/>
    </source>
</evidence>
<dbReference type="InterPro" id="IPR005511">
    <property type="entry name" value="SMP-30"/>
</dbReference>
<evidence type="ECO:0000256" key="8">
    <source>
        <dbReference type="ARBA" id="ARBA00016808"/>
    </source>
</evidence>
<dbReference type="HOGENOM" id="CLU_036110_3_2_10"/>
<comment type="cofactor">
    <cofactor evidence="2">
        <name>Ca(2+)</name>
        <dbReference type="ChEBI" id="CHEBI:29108"/>
    </cofactor>
</comment>
<comment type="subcellular location">
    <subcellularLocation>
        <location evidence="5">Cytoplasm</location>
    </subcellularLocation>
</comment>
<comment type="cofactor">
    <cofactor evidence="3">
        <name>Mn(2+)</name>
        <dbReference type="ChEBI" id="CHEBI:29035"/>
    </cofactor>
</comment>
<evidence type="ECO:0000256" key="7">
    <source>
        <dbReference type="ARBA" id="ARBA00013227"/>
    </source>
</evidence>
<keyword evidence="12" id="KW-0106">Calcium</keyword>
<dbReference type="FunFam" id="2.120.10.30:FF:000027">
    <property type="entry name" value="Regucalcin homologue"/>
    <property type="match status" value="1"/>
</dbReference>
<dbReference type="eggNOG" id="COG3386">
    <property type="taxonomic scope" value="Bacteria"/>
</dbReference>
<evidence type="ECO:0000256" key="15">
    <source>
        <dbReference type="PIRSR" id="PIRSR605511-2"/>
    </source>
</evidence>
<feature type="binding site" evidence="15">
    <location>
        <position position="102"/>
    </location>
    <ligand>
        <name>substrate</name>
    </ligand>
</feature>
<sequence>MRPPFQIDIVSKHRCQLGECPVWDVKKQVICWIDILRGEIHQYSPVDSTHVKLAVPPLTGSMALCKDGNFIAALRSGISFIDRKTAEIKFISNPETHLPFNRFNEGKCDPEGRFWVGTMSLTDEEKKGSVYALDEKLKIDKKITEVSISNGLAWSGDKKTLYYIDTPTFEIVSYDYDSSTGTITNRKVVIKVSEKDGYPDGMTIDNEGMLWVAHWDGWQITRWDPINGEKLLSIPMPVARVTSCTFGGKNLNDLYVTSARTGLSTSDLKKQPEAGAIFVIRNSSFKGLPAIEFNY</sequence>
<evidence type="ECO:0000256" key="5">
    <source>
        <dbReference type="ARBA" id="ARBA00004496"/>
    </source>
</evidence>
<dbReference type="PRINTS" id="PR01791">
    <property type="entry name" value="REGUCALCIN"/>
</dbReference>
<keyword evidence="11" id="KW-0378">Hydrolase</keyword>
<dbReference type="PANTHER" id="PTHR10907">
    <property type="entry name" value="REGUCALCIN"/>
    <property type="match status" value="1"/>
</dbReference>
<dbReference type="RefSeq" id="WP_015808131.1">
    <property type="nucleotide sequence ID" value="NC_013061.1"/>
</dbReference>
<evidence type="ECO:0000256" key="4">
    <source>
        <dbReference type="ARBA" id="ARBA00001946"/>
    </source>
</evidence>
<dbReference type="GO" id="GO:0005509">
    <property type="term" value="F:calcium ion binding"/>
    <property type="evidence" value="ECO:0007669"/>
    <property type="project" value="InterPro"/>
</dbReference>
<dbReference type="InterPro" id="IPR008367">
    <property type="entry name" value="Regucalcin"/>
</dbReference>
<dbReference type="KEGG" id="phe:Phep_2314"/>
<dbReference type="PANTHER" id="PTHR10907:SF47">
    <property type="entry name" value="REGUCALCIN"/>
    <property type="match status" value="1"/>
</dbReference>
<dbReference type="AlphaFoldDB" id="C6XYN6"/>
<dbReference type="GO" id="GO:0030234">
    <property type="term" value="F:enzyme regulator activity"/>
    <property type="evidence" value="ECO:0007669"/>
    <property type="project" value="InterPro"/>
</dbReference>
<comment type="catalytic activity">
    <reaction evidence="1">
        <text>D-glucono-1,5-lactone + H2O = D-gluconate + H(+)</text>
        <dbReference type="Rhea" id="RHEA:10440"/>
        <dbReference type="ChEBI" id="CHEBI:15377"/>
        <dbReference type="ChEBI" id="CHEBI:15378"/>
        <dbReference type="ChEBI" id="CHEBI:16217"/>
        <dbReference type="ChEBI" id="CHEBI:18391"/>
        <dbReference type="EC" id="3.1.1.17"/>
    </reaction>
</comment>
<gene>
    <name evidence="17" type="ordered locus">Phep_2314</name>
</gene>
<keyword evidence="10 15" id="KW-0479">Metal-binding</keyword>
<organism evidence="17 18">
    <name type="scientific">Pedobacter heparinus (strain ATCC 13125 / DSM 2366 / CIP 104194 / JCM 7457 / NBRC 12017 / NCIMB 9290 / NRRL B-14731 / HIM 762-3)</name>
    <dbReference type="NCBI Taxonomy" id="485917"/>
    <lineage>
        <taxon>Bacteria</taxon>
        <taxon>Pseudomonadati</taxon>
        <taxon>Bacteroidota</taxon>
        <taxon>Sphingobacteriia</taxon>
        <taxon>Sphingobacteriales</taxon>
        <taxon>Sphingobacteriaceae</taxon>
        <taxon>Pedobacter</taxon>
    </lineage>
</organism>
<dbReference type="STRING" id="485917.Phep_2314"/>
<evidence type="ECO:0000256" key="13">
    <source>
        <dbReference type="ARBA" id="ARBA00032464"/>
    </source>
</evidence>
<evidence type="ECO:0000259" key="16">
    <source>
        <dbReference type="Pfam" id="PF08450"/>
    </source>
</evidence>
<evidence type="ECO:0000256" key="9">
    <source>
        <dbReference type="ARBA" id="ARBA00022490"/>
    </source>
</evidence>
<dbReference type="SUPFAM" id="SSF63829">
    <property type="entry name" value="Calcium-dependent phosphotriesterase"/>
    <property type="match status" value="1"/>
</dbReference>
<feature type="binding site" evidence="15">
    <location>
        <position position="200"/>
    </location>
    <ligand>
        <name>a divalent metal cation</name>
        <dbReference type="ChEBI" id="CHEBI:60240"/>
    </ligand>
</feature>
<feature type="domain" description="SMP-30/Gluconolactonase/LRE-like region" evidence="16">
    <location>
        <begin position="17"/>
        <end position="260"/>
    </location>
</feature>
<evidence type="ECO:0000256" key="1">
    <source>
        <dbReference type="ARBA" id="ARBA00001589"/>
    </source>
</evidence>
<evidence type="ECO:0000256" key="3">
    <source>
        <dbReference type="ARBA" id="ARBA00001936"/>
    </source>
</evidence>
<dbReference type="InterPro" id="IPR013658">
    <property type="entry name" value="SGL"/>
</dbReference>
<reference evidence="17 18" key="1">
    <citation type="journal article" date="2009" name="Stand. Genomic Sci.">
        <title>Complete genome sequence of Pedobacter heparinus type strain (HIM 762-3).</title>
        <authorList>
            <person name="Han C."/>
            <person name="Spring S."/>
            <person name="Lapidus A."/>
            <person name="Del Rio T.G."/>
            <person name="Tice H."/>
            <person name="Copeland A."/>
            <person name="Cheng J.F."/>
            <person name="Lucas S."/>
            <person name="Chen F."/>
            <person name="Nolan M."/>
            <person name="Bruce D."/>
            <person name="Goodwin L."/>
            <person name="Pitluck S."/>
            <person name="Ivanova N."/>
            <person name="Mavromatis K."/>
            <person name="Mikhailova N."/>
            <person name="Pati A."/>
            <person name="Chen A."/>
            <person name="Palaniappan K."/>
            <person name="Land M."/>
            <person name="Hauser L."/>
            <person name="Chang Y.J."/>
            <person name="Jeffries C.C."/>
            <person name="Saunders E."/>
            <person name="Chertkov O."/>
            <person name="Brettin T."/>
            <person name="Goker M."/>
            <person name="Rohde M."/>
            <person name="Bristow J."/>
            <person name="Eisen J.A."/>
            <person name="Markowitz V."/>
            <person name="Hugenholtz P."/>
            <person name="Kyrpides N.C."/>
            <person name="Klenk H.P."/>
            <person name="Detter J.C."/>
        </authorList>
    </citation>
    <scope>NUCLEOTIDE SEQUENCE [LARGE SCALE GENOMIC DNA]</scope>
    <source>
        <strain evidence="18">ATCC 13125 / DSM 2366 / CIP 104194 / JCM 7457 / NBRC 12017 / NCIMB 9290 / NRRL B-14731 / HIM 762-3</strain>
    </source>
</reference>
<feature type="binding site" evidence="15">
    <location>
        <position position="19"/>
    </location>
    <ligand>
        <name>a divalent metal cation</name>
        <dbReference type="ChEBI" id="CHEBI:60240"/>
    </ligand>
</feature>
<dbReference type="Pfam" id="PF08450">
    <property type="entry name" value="SGL"/>
    <property type="match status" value="1"/>
</dbReference>
<dbReference type="InterPro" id="IPR011042">
    <property type="entry name" value="6-blade_b-propeller_TolB-like"/>
</dbReference>
<dbReference type="Gene3D" id="2.120.10.30">
    <property type="entry name" value="TolB, C-terminal domain"/>
    <property type="match status" value="1"/>
</dbReference>
<feature type="binding site" evidence="15">
    <location>
        <position position="150"/>
    </location>
    <ligand>
        <name>a divalent metal cation</name>
        <dbReference type="ChEBI" id="CHEBI:60240"/>
    </ligand>
</feature>
<dbReference type="EMBL" id="CP001681">
    <property type="protein sequence ID" value="ACU04518.1"/>
    <property type="molecule type" value="Genomic_DNA"/>
</dbReference>
<keyword evidence="15" id="KW-0862">Zinc</keyword>
<evidence type="ECO:0000256" key="12">
    <source>
        <dbReference type="ARBA" id="ARBA00022837"/>
    </source>
</evidence>
<name>C6XYN6_PEDHD</name>
<protein>
    <recommendedName>
        <fullName evidence="8">Regucalcin</fullName>
        <ecNumber evidence="7">3.1.1.17</ecNumber>
    </recommendedName>
    <alternativeName>
        <fullName evidence="13">Gluconolactonase</fullName>
    </alternativeName>
</protein>
<keyword evidence="18" id="KW-1185">Reference proteome</keyword>
<dbReference type="GO" id="GO:0019853">
    <property type="term" value="P:L-ascorbic acid biosynthetic process"/>
    <property type="evidence" value="ECO:0007669"/>
    <property type="project" value="TreeGrafter"/>
</dbReference>
<evidence type="ECO:0000256" key="6">
    <source>
        <dbReference type="ARBA" id="ARBA00008853"/>
    </source>
</evidence>
<feature type="active site" description="Proton donor/acceptor" evidence="14">
    <location>
        <position position="200"/>
    </location>
</feature>
<evidence type="ECO:0000313" key="18">
    <source>
        <dbReference type="Proteomes" id="UP000000852"/>
    </source>
</evidence>
<accession>C6XYN6</accession>
<dbReference type="GO" id="GO:0004341">
    <property type="term" value="F:gluconolactonase activity"/>
    <property type="evidence" value="ECO:0007669"/>
    <property type="project" value="UniProtKB-EC"/>
</dbReference>
<proteinExistence type="inferred from homology"/>
<comment type="cofactor">
    <cofactor evidence="4">
        <name>Mg(2+)</name>
        <dbReference type="ChEBI" id="CHEBI:18420"/>
    </cofactor>
</comment>
<evidence type="ECO:0000256" key="10">
    <source>
        <dbReference type="ARBA" id="ARBA00022723"/>
    </source>
</evidence>
<evidence type="ECO:0000313" key="17">
    <source>
        <dbReference type="EMBL" id="ACU04518.1"/>
    </source>
</evidence>
<evidence type="ECO:0000256" key="2">
    <source>
        <dbReference type="ARBA" id="ARBA00001913"/>
    </source>
</evidence>
<evidence type="ECO:0000256" key="11">
    <source>
        <dbReference type="ARBA" id="ARBA00022801"/>
    </source>
</evidence>